<reference evidence="3" key="1">
    <citation type="submission" date="2018-02" db="EMBL/GenBank/DDBJ databases">
        <authorList>
            <person name="Cohen D.B."/>
            <person name="Kent A.D."/>
        </authorList>
    </citation>
    <scope>NUCLEOTIDE SEQUENCE</scope>
</reference>
<dbReference type="Gene3D" id="3.30.420.10">
    <property type="entry name" value="Ribonuclease H-like superfamily/Ribonuclease H"/>
    <property type="match status" value="2"/>
</dbReference>
<accession>A0A2N9I0M0</accession>
<dbReference type="Pfam" id="PF04857">
    <property type="entry name" value="CAF1"/>
    <property type="match status" value="1"/>
</dbReference>
<dbReference type="InterPro" id="IPR036397">
    <property type="entry name" value="RNaseH_sf"/>
</dbReference>
<comment type="cofactor">
    <cofactor evidence="1">
        <name>a divalent metal cation</name>
        <dbReference type="ChEBI" id="CHEBI:60240"/>
    </cofactor>
</comment>
<dbReference type="SUPFAM" id="SSF53098">
    <property type="entry name" value="Ribonuclease H-like"/>
    <property type="match status" value="1"/>
</dbReference>
<dbReference type="InterPro" id="IPR012337">
    <property type="entry name" value="RNaseH-like_sf"/>
</dbReference>
<proteinExistence type="inferred from homology"/>
<dbReference type="EMBL" id="OIVN01004445">
    <property type="protein sequence ID" value="SPD17401.1"/>
    <property type="molecule type" value="Genomic_DNA"/>
</dbReference>
<dbReference type="PANTHER" id="PTHR15092:SF42">
    <property type="entry name" value="POLY(A)-SPECIFIC RIBONUCLEASE PARN-LIKE"/>
    <property type="match status" value="1"/>
</dbReference>
<dbReference type="GO" id="GO:0003723">
    <property type="term" value="F:RNA binding"/>
    <property type="evidence" value="ECO:0007669"/>
    <property type="project" value="TreeGrafter"/>
</dbReference>
<organism evidence="3">
    <name type="scientific">Fagus sylvatica</name>
    <name type="common">Beechnut</name>
    <dbReference type="NCBI Taxonomy" id="28930"/>
    <lineage>
        <taxon>Eukaryota</taxon>
        <taxon>Viridiplantae</taxon>
        <taxon>Streptophyta</taxon>
        <taxon>Embryophyta</taxon>
        <taxon>Tracheophyta</taxon>
        <taxon>Spermatophyta</taxon>
        <taxon>Magnoliopsida</taxon>
        <taxon>eudicotyledons</taxon>
        <taxon>Gunneridae</taxon>
        <taxon>Pentapetalae</taxon>
        <taxon>rosids</taxon>
        <taxon>fabids</taxon>
        <taxon>Fagales</taxon>
        <taxon>Fagaceae</taxon>
        <taxon>Fagus</taxon>
    </lineage>
</organism>
<protein>
    <submittedName>
        <fullName evidence="3">Uncharacterized protein</fullName>
    </submittedName>
</protein>
<evidence type="ECO:0000256" key="2">
    <source>
        <dbReference type="ARBA" id="ARBA00008372"/>
    </source>
</evidence>
<dbReference type="AlphaFoldDB" id="A0A2N9I0M0"/>
<name>A0A2N9I0M0_FAGSY</name>
<evidence type="ECO:0000313" key="3">
    <source>
        <dbReference type="EMBL" id="SPD17401.1"/>
    </source>
</evidence>
<comment type="similarity">
    <text evidence="2">Belongs to the CAF1 family.</text>
</comment>
<evidence type="ECO:0000256" key="1">
    <source>
        <dbReference type="ARBA" id="ARBA00001968"/>
    </source>
</evidence>
<dbReference type="PANTHER" id="PTHR15092">
    <property type="entry name" value="POLY A -SPECIFIC RIBONUCLEASE/TARGET OF EGR1, MEMBER 1"/>
    <property type="match status" value="1"/>
</dbReference>
<dbReference type="GO" id="GO:0000175">
    <property type="term" value="F:3'-5'-RNA exonuclease activity"/>
    <property type="evidence" value="ECO:0007669"/>
    <property type="project" value="TreeGrafter"/>
</dbReference>
<sequence>MAPLPQVLQRRFLCQKSDNKWRSVKQVSKSNFAESLSDIKTHIAESDFIAVSLQRTGSVSSPWHRALPFDTPDTAYSKSKHSAERFQLLQFAVCPFSITARDTLLVHPYNFNLFPRDELKIGMPSYSFSCQTSYLTTMAQQGFDFNACIYDGISYLSRAQESAARVRIGNPTPIPDVVKSSSNPTVADSVFIERIKSRVKYWRHACKDSSAKTDEALVRSLRKLILGTEEYGTRPCMNIDVCTERQVQLLLEMLEEFSDDLVPLIIPAKGGATQVVRVILTSSKEDKVLFQKELQNLEEEQNKKVRGFREVIDLISASQKPVVSQNSLNDFTFIHSKFLAPLPPNFDEFMCTLRLVFPLVLDIRQLMKEIGPLRKVTNIPTAISYLKDHFFAPIDMEIPHEDIVNEGKIHGHNVLSISHLFAKLCSILKIAPIQSDNKNSVLALEKYASILNPCSLSPQESTDGDINVWTNNTRKVNCEHLVFLWGFKRGMTAGMLKSLLQGSHDVFSQEFDVRFVDKSCAIVVFWKPGHSETFLDVINSKEIFGPIGEMVSEGLRAACYGTYMKVCRLGILEADLAKSLDKALEEPDRLWPSDSETNPSEVYWCSDSIINFDDL</sequence>
<dbReference type="InterPro" id="IPR051181">
    <property type="entry name" value="CAF1_poly(A)_ribonucleases"/>
</dbReference>
<dbReference type="InterPro" id="IPR006941">
    <property type="entry name" value="RNase_CAF1"/>
</dbReference>
<gene>
    <name evidence="3" type="ORF">FSB_LOCUS45283</name>
</gene>